<evidence type="ECO:0000256" key="2">
    <source>
        <dbReference type="ARBA" id="ARBA00022737"/>
    </source>
</evidence>
<dbReference type="Pfam" id="PF24681">
    <property type="entry name" value="Kelch_KLHDC2_KLHL20_DRC7"/>
    <property type="match status" value="1"/>
</dbReference>
<evidence type="ECO:0000313" key="3">
    <source>
        <dbReference type="EMBL" id="CAK9031834.1"/>
    </source>
</evidence>
<name>A0ABP0KZM4_9DINO</name>
<dbReference type="PANTHER" id="PTHR46093">
    <property type="entry name" value="ACYL-COA-BINDING DOMAIN-CONTAINING PROTEIN 5"/>
    <property type="match status" value="1"/>
</dbReference>
<dbReference type="PANTHER" id="PTHR46093:SF18">
    <property type="entry name" value="FIBRONECTIN TYPE-III DOMAIN-CONTAINING PROTEIN"/>
    <property type="match status" value="1"/>
</dbReference>
<dbReference type="SUPFAM" id="SSF117281">
    <property type="entry name" value="Kelch motif"/>
    <property type="match status" value="1"/>
</dbReference>
<comment type="caution">
    <text evidence="3">The sequence shown here is derived from an EMBL/GenBank/DDBJ whole genome shotgun (WGS) entry which is preliminary data.</text>
</comment>
<dbReference type="Gene3D" id="2.120.10.80">
    <property type="entry name" value="Kelch-type beta propeller"/>
    <property type="match status" value="1"/>
</dbReference>
<protein>
    <submittedName>
        <fullName evidence="3">Actin-fragmin kinase (AFK)</fullName>
    </submittedName>
</protein>
<dbReference type="EMBL" id="CAXAMM010039190">
    <property type="protein sequence ID" value="CAK9084584.1"/>
    <property type="molecule type" value="Genomic_DNA"/>
</dbReference>
<dbReference type="GO" id="GO:0016301">
    <property type="term" value="F:kinase activity"/>
    <property type="evidence" value="ECO:0007669"/>
    <property type="project" value="UniProtKB-KW"/>
</dbReference>
<evidence type="ECO:0000313" key="5">
    <source>
        <dbReference type="Proteomes" id="UP001642464"/>
    </source>
</evidence>
<dbReference type="EMBL" id="CAXAMM010013630">
    <property type="protein sequence ID" value="CAK9031834.1"/>
    <property type="molecule type" value="Genomic_DNA"/>
</dbReference>
<proteinExistence type="predicted"/>
<keyword evidence="3" id="KW-0418">Kinase</keyword>
<keyword evidence="5" id="KW-1185">Reference proteome</keyword>
<reference evidence="3 5" key="1">
    <citation type="submission" date="2024-02" db="EMBL/GenBank/DDBJ databases">
        <authorList>
            <person name="Chen Y."/>
            <person name="Shah S."/>
            <person name="Dougan E. K."/>
            <person name="Thang M."/>
            <person name="Chan C."/>
        </authorList>
    </citation>
    <scope>NUCLEOTIDE SEQUENCE [LARGE SCALE GENOMIC DNA]</scope>
</reference>
<dbReference type="Proteomes" id="UP001642464">
    <property type="component" value="Unassembled WGS sequence"/>
</dbReference>
<accession>A0ABP0KZM4</accession>
<organism evidence="3 5">
    <name type="scientific">Durusdinium trenchii</name>
    <dbReference type="NCBI Taxonomy" id="1381693"/>
    <lineage>
        <taxon>Eukaryota</taxon>
        <taxon>Sar</taxon>
        <taxon>Alveolata</taxon>
        <taxon>Dinophyceae</taxon>
        <taxon>Suessiales</taxon>
        <taxon>Symbiodiniaceae</taxon>
        <taxon>Durusdinium</taxon>
    </lineage>
</organism>
<gene>
    <name evidence="3" type="ORF">SCF082_LOCUS19797</name>
    <name evidence="4" type="ORF">SCF082_LOCUS40115</name>
</gene>
<dbReference type="InterPro" id="IPR015915">
    <property type="entry name" value="Kelch-typ_b-propeller"/>
</dbReference>
<keyword evidence="3" id="KW-0808">Transferase</keyword>
<evidence type="ECO:0000313" key="4">
    <source>
        <dbReference type="EMBL" id="CAK9084584.1"/>
    </source>
</evidence>
<keyword evidence="1" id="KW-0880">Kelch repeat</keyword>
<sequence>MPEDLPSARHGHSAILDTDRMWIFGGAGGNNGLNPSEDLLYYLDLSDLSDLRWIRVSTNTPSARFEHTAVVESGKMWIFGGHSGQRPSGALNDLHYLDLEGQSWAAVPARGDVPSPRYLHSAVSEARRMWIYGGRDETDLFEARNVFKRDLFVLLNNNGFYFNT</sequence>
<evidence type="ECO:0000256" key="1">
    <source>
        <dbReference type="ARBA" id="ARBA00022441"/>
    </source>
</evidence>
<keyword evidence="2" id="KW-0677">Repeat</keyword>